<comment type="caution">
    <text evidence="6">The sequence shown here is derived from an EMBL/GenBank/DDBJ whole genome shotgun (WGS) entry which is preliminary data.</text>
</comment>
<dbReference type="SUPFAM" id="SSF53850">
    <property type="entry name" value="Periplasmic binding protein-like II"/>
    <property type="match status" value="1"/>
</dbReference>
<evidence type="ECO:0000256" key="1">
    <source>
        <dbReference type="ARBA" id="ARBA00010333"/>
    </source>
</evidence>
<feature type="signal peptide" evidence="4">
    <location>
        <begin position="1"/>
        <end position="30"/>
    </location>
</feature>
<dbReference type="InterPro" id="IPR051455">
    <property type="entry name" value="Bact_solute-bind_prot3"/>
</dbReference>
<organism evidence="6 7">
    <name type="scientific">Buttiauxella gaviniae</name>
    <dbReference type="NCBI Taxonomy" id="82990"/>
    <lineage>
        <taxon>Bacteria</taxon>
        <taxon>Pseudomonadati</taxon>
        <taxon>Pseudomonadota</taxon>
        <taxon>Gammaproteobacteria</taxon>
        <taxon>Enterobacterales</taxon>
        <taxon>Enterobacteriaceae</taxon>
        <taxon>Buttiauxella</taxon>
    </lineage>
</organism>
<evidence type="ECO:0000313" key="6">
    <source>
        <dbReference type="EMBL" id="MEW7312159.1"/>
    </source>
</evidence>
<feature type="chain" id="PRO_5047379712" evidence="4">
    <location>
        <begin position="31"/>
        <end position="286"/>
    </location>
</feature>
<keyword evidence="3 4" id="KW-0732">Signal</keyword>
<reference evidence="6 7" key="1">
    <citation type="submission" date="2024-07" db="EMBL/GenBank/DDBJ databases">
        <authorList>
            <person name="Wang L."/>
        </authorList>
    </citation>
    <scope>NUCLEOTIDE SEQUENCE [LARGE SCALE GENOMIC DNA]</scope>
    <source>
        <strain evidence="6 7">WL359</strain>
    </source>
</reference>
<evidence type="ECO:0000256" key="4">
    <source>
        <dbReference type="SAM" id="SignalP"/>
    </source>
</evidence>
<evidence type="ECO:0000256" key="3">
    <source>
        <dbReference type="ARBA" id="ARBA00022729"/>
    </source>
</evidence>
<keyword evidence="2" id="KW-0813">Transport</keyword>
<evidence type="ECO:0000313" key="7">
    <source>
        <dbReference type="Proteomes" id="UP001555342"/>
    </source>
</evidence>
<dbReference type="RefSeq" id="WP_367594424.1">
    <property type="nucleotide sequence ID" value="NZ_JBFMVT010000002.1"/>
</dbReference>
<evidence type="ECO:0000256" key="2">
    <source>
        <dbReference type="ARBA" id="ARBA00022448"/>
    </source>
</evidence>
<dbReference type="PANTHER" id="PTHR30085">
    <property type="entry name" value="AMINO ACID ABC TRANSPORTER PERMEASE"/>
    <property type="match status" value="1"/>
</dbReference>
<feature type="domain" description="Solute-binding protein family 3/N-terminal" evidence="5">
    <location>
        <begin position="45"/>
        <end position="277"/>
    </location>
</feature>
<gene>
    <name evidence="6" type="ORF">AB1E22_05460</name>
</gene>
<dbReference type="Pfam" id="PF00497">
    <property type="entry name" value="SBP_bac_3"/>
    <property type="match status" value="1"/>
</dbReference>
<protein>
    <submittedName>
        <fullName evidence="6">Transporter substrate-binding domain-containing protein</fullName>
    </submittedName>
</protein>
<keyword evidence="7" id="KW-1185">Reference proteome</keyword>
<name>A0ABV3NRK7_9ENTR</name>
<proteinExistence type="inferred from homology"/>
<evidence type="ECO:0000259" key="5">
    <source>
        <dbReference type="SMART" id="SM00062"/>
    </source>
</evidence>
<dbReference type="Proteomes" id="UP001555342">
    <property type="component" value="Unassembled WGS sequence"/>
</dbReference>
<dbReference type="InterPro" id="IPR001638">
    <property type="entry name" value="Solute-binding_3/MltF_N"/>
</dbReference>
<comment type="similarity">
    <text evidence="1">Belongs to the bacterial solute-binding protein 3 family.</text>
</comment>
<dbReference type="EMBL" id="JBFMVT010000002">
    <property type="protein sequence ID" value="MEW7312159.1"/>
    <property type="molecule type" value="Genomic_DNA"/>
</dbReference>
<dbReference type="Gene3D" id="3.40.190.10">
    <property type="entry name" value="Periplasmic binding protein-like II"/>
    <property type="match status" value="2"/>
</dbReference>
<sequence>MKKSFNCKIMLLFRSLALLSLIMMSYSLRATPVSPTFEHIKSSGTLNIGYRQLDPFSYKDQDGKITGYTITVCNMIAEELRLTLGLKKLAIHYIPVIFSQRINALNSNKIDMDCSVNTDAPERKNSVSFSIDYYVANMRVISLRKNNIQTLNDLKGHAVSVPRGSKDLLEVNKVNREKHLNLSIVTSDTVQDAFDMMVQHRTAAILLDDILAYPMINRSPHPEGFTVSKEVVGEKMKYAIMMRKQDPLFVAFINKTLENIFESPVNTQMTNKWLGQKIAVKKMHNN</sequence>
<dbReference type="SMART" id="SM00062">
    <property type="entry name" value="PBPb"/>
    <property type="match status" value="1"/>
</dbReference>
<accession>A0ABV3NRK7</accession>
<dbReference type="PANTHER" id="PTHR30085:SF2">
    <property type="entry name" value="GLUTAMATE_ASPARTATE IMPORT SOLUTE-BINDING PROTEIN"/>
    <property type="match status" value="1"/>
</dbReference>